<protein>
    <submittedName>
        <fullName evidence="6">LLM class F420-dependent oxidoreductase</fullName>
    </submittedName>
</protein>
<dbReference type="InterPro" id="IPR011251">
    <property type="entry name" value="Luciferase-like_dom"/>
</dbReference>
<keyword evidence="2" id="KW-0288">FMN</keyword>
<proteinExistence type="predicted"/>
<dbReference type="GO" id="GO:0046306">
    <property type="term" value="P:alkanesulfonate catabolic process"/>
    <property type="evidence" value="ECO:0007669"/>
    <property type="project" value="TreeGrafter"/>
</dbReference>
<dbReference type="GO" id="GO:0008726">
    <property type="term" value="F:alkanesulfonate monooxygenase activity"/>
    <property type="evidence" value="ECO:0007669"/>
    <property type="project" value="TreeGrafter"/>
</dbReference>
<evidence type="ECO:0000256" key="4">
    <source>
        <dbReference type="ARBA" id="ARBA00023033"/>
    </source>
</evidence>
<dbReference type="Pfam" id="PF00296">
    <property type="entry name" value="Bac_luciferase"/>
    <property type="match status" value="1"/>
</dbReference>
<evidence type="ECO:0000256" key="1">
    <source>
        <dbReference type="ARBA" id="ARBA00022630"/>
    </source>
</evidence>
<organism evidence="6 7">
    <name type="scientific">Mycolicibacterium obuense</name>
    <dbReference type="NCBI Taxonomy" id="1807"/>
    <lineage>
        <taxon>Bacteria</taxon>
        <taxon>Bacillati</taxon>
        <taxon>Actinomycetota</taxon>
        <taxon>Actinomycetes</taxon>
        <taxon>Mycobacteriales</taxon>
        <taxon>Mycobacteriaceae</taxon>
        <taxon>Mycolicibacterium</taxon>
    </lineage>
</organism>
<keyword evidence="3" id="KW-0560">Oxidoreductase</keyword>
<dbReference type="AlphaFoldDB" id="A0A4R5XCW0"/>
<dbReference type="Proteomes" id="UP000294952">
    <property type="component" value="Unassembled WGS sequence"/>
</dbReference>
<dbReference type="SUPFAM" id="SSF51679">
    <property type="entry name" value="Bacterial luciferase-like"/>
    <property type="match status" value="1"/>
</dbReference>
<keyword evidence="1" id="KW-0285">Flavoprotein</keyword>
<evidence type="ECO:0000256" key="3">
    <source>
        <dbReference type="ARBA" id="ARBA00023002"/>
    </source>
</evidence>
<evidence type="ECO:0000313" key="7">
    <source>
        <dbReference type="Proteomes" id="UP000294952"/>
    </source>
</evidence>
<dbReference type="PANTHER" id="PTHR42847">
    <property type="entry name" value="ALKANESULFONATE MONOOXYGENASE"/>
    <property type="match status" value="1"/>
</dbReference>
<evidence type="ECO:0000313" key="6">
    <source>
        <dbReference type="EMBL" id="TDL12514.1"/>
    </source>
</evidence>
<dbReference type="EMBL" id="SDLP01000001">
    <property type="protein sequence ID" value="TDL12514.1"/>
    <property type="molecule type" value="Genomic_DNA"/>
</dbReference>
<dbReference type="InterPro" id="IPR019921">
    <property type="entry name" value="Lucif-like_OxRdtase_Rv2161c"/>
</dbReference>
<comment type="caution">
    <text evidence="6">The sequence shown here is derived from an EMBL/GenBank/DDBJ whole genome shotgun (WGS) entry which is preliminary data.</text>
</comment>
<dbReference type="PANTHER" id="PTHR42847:SF4">
    <property type="entry name" value="ALKANESULFONATE MONOOXYGENASE-RELATED"/>
    <property type="match status" value="1"/>
</dbReference>
<dbReference type="NCBIfam" id="TIGR03619">
    <property type="entry name" value="F420_Rv2161c"/>
    <property type="match status" value="1"/>
</dbReference>
<accession>A0A4R5XCW0</accession>
<sequence>MRIGVVFPQTELGGDPGAVRAMGQRVEELGFTHLLAYDHVLGADPAVHRDWAGPYDVDTTFHEPLVMFGYLAAVTTTLELVTGVIILPQRQTALVAKQAAEVDLLTGGRFRLGVGLGWNAVEYEALGENFRDRGRRSEEQIELLRRLRTERSVTFEGRHHHVTGAGLAPLPVQRPIPLWIGAASPRAYARVGRLADGWFPMFGPGSRLDEARAVVDGAARDAGRDPGSIGMEGRVSWQGDLDATLAAIEEWRQIGATHLTVNTMGAGLQTVDEHLAVLEAVADAMGSSS</sequence>
<dbReference type="InterPro" id="IPR050172">
    <property type="entry name" value="SsuD_RutA_monooxygenase"/>
</dbReference>
<dbReference type="Gene3D" id="3.20.20.30">
    <property type="entry name" value="Luciferase-like domain"/>
    <property type="match status" value="1"/>
</dbReference>
<gene>
    <name evidence="6" type="ORF">EUA04_00640</name>
</gene>
<feature type="domain" description="Luciferase-like" evidence="5">
    <location>
        <begin position="7"/>
        <end position="230"/>
    </location>
</feature>
<evidence type="ECO:0000256" key="2">
    <source>
        <dbReference type="ARBA" id="ARBA00022643"/>
    </source>
</evidence>
<evidence type="ECO:0000259" key="5">
    <source>
        <dbReference type="Pfam" id="PF00296"/>
    </source>
</evidence>
<name>A0A4R5XCW0_9MYCO</name>
<keyword evidence="4" id="KW-0503">Monooxygenase</keyword>
<dbReference type="InterPro" id="IPR036661">
    <property type="entry name" value="Luciferase-like_sf"/>
</dbReference>
<dbReference type="RefSeq" id="WP_133413097.1">
    <property type="nucleotide sequence ID" value="NZ_SDLP01000001.1"/>
</dbReference>
<reference evidence="6 7" key="1">
    <citation type="submission" date="2019-01" db="EMBL/GenBank/DDBJ databases">
        <title>High-quality-draft genome sequences of five non-tuberculosis mycobacteriaceae isolated from a nosocomial environment.</title>
        <authorList>
            <person name="Tiago I."/>
            <person name="Alarico S."/>
            <person name="Pereira S.G."/>
            <person name="Coelho C."/>
            <person name="Maranha A."/>
            <person name="Empadinhas N."/>
        </authorList>
    </citation>
    <scope>NUCLEOTIDE SEQUENCE [LARGE SCALE GENOMIC DNA]</scope>
    <source>
        <strain evidence="6 7">22DIII</strain>
    </source>
</reference>